<feature type="binding site" evidence="13">
    <location>
        <position position="142"/>
    </location>
    <ligand>
        <name>ATP</name>
        <dbReference type="ChEBI" id="CHEBI:30616"/>
    </ligand>
</feature>
<dbReference type="InterPro" id="IPR000719">
    <property type="entry name" value="Prot_kinase_dom"/>
</dbReference>
<comment type="caution">
    <text evidence="13">Lacks conserved residue(s) required for the propagation of feature annotation.</text>
</comment>
<comment type="subcellular location">
    <subcellularLocation>
        <location evidence="13">Cell membrane</location>
        <topology evidence="13">Multi-pass membrane protein</topology>
    </subcellularLocation>
</comment>
<evidence type="ECO:0000256" key="1">
    <source>
        <dbReference type="ARBA" id="ARBA00005020"/>
    </source>
</evidence>
<evidence type="ECO:0000256" key="5">
    <source>
        <dbReference type="ARBA" id="ARBA00022679"/>
    </source>
</evidence>
<comment type="function">
    <text evidence="13">Is probably a protein kinase regulator of UbiI activity which is involved in aerobic coenzyme Q (ubiquinone) biosynthesis.</text>
</comment>
<keyword evidence="7 13" id="KW-0812">Transmembrane</keyword>
<dbReference type="UniPathway" id="UPA00232"/>
<dbReference type="NCBIfam" id="NF003404">
    <property type="entry name" value="PRK04750.1"/>
    <property type="match status" value="1"/>
</dbReference>
<evidence type="ECO:0000256" key="10">
    <source>
        <dbReference type="ARBA" id="ARBA00022840"/>
    </source>
</evidence>
<proteinExistence type="inferred from homology"/>
<keyword evidence="4" id="KW-0997">Cell inner membrane</keyword>
<accession>A0A1T2L3G7</accession>
<comment type="caution">
    <text evidence="15">The sequence shown here is derived from an EMBL/GenBank/DDBJ whole genome shotgun (WGS) entry which is preliminary data.</text>
</comment>
<evidence type="ECO:0000313" key="15">
    <source>
        <dbReference type="EMBL" id="OOZ39645.1"/>
    </source>
</evidence>
<dbReference type="PANTHER" id="PTHR10566">
    <property type="entry name" value="CHAPERONE-ACTIVITY OF BC1 COMPLEX CABC1 -RELATED"/>
    <property type="match status" value="1"/>
</dbReference>
<evidence type="ECO:0000256" key="6">
    <source>
        <dbReference type="ARBA" id="ARBA00022688"/>
    </source>
</evidence>
<dbReference type="Gene3D" id="1.10.510.10">
    <property type="entry name" value="Transferase(Phosphotransferase) domain 1"/>
    <property type="match status" value="1"/>
</dbReference>
<dbReference type="EMBL" id="MPRL01000046">
    <property type="protein sequence ID" value="OOZ39645.1"/>
    <property type="molecule type" value="Genomic_DNA"/>
</dbReference>
<evidence type="ECO:0000256" key="7">
    <source>
        <dbReference type="ARBA" id="ARBA00022692"/>
    </source>
</evidence>
<evidence type="ECO:0000313" key="16">
    <source>
        <dbReference type="Proteomes" id="UP000191110"/>
    </source>
</evidence>
<dbReference type="GO" id="GO:0005886">
    <property type="term" value="C:plasma membrane"/>
    <property type="evidence" value="ECO:0007669"/>
    <property type="project" value="UniProtKB-SubCell"/>
</dbReference>
<comment type="similarity">
    <text evidence="2">Belongs to the protein kinase superfamily. ADCK protein kinase family.</text>
</comment>
<keyword evidence="3 13" id="KW-1003">Cell membrane</keyword>
<dbReference type="Proteomes" id="UP000191110">
    <property type="component" value="Unassembled WGS sequence"/>
</dbReference>
<keyword evidence="16" id="KW-1185">Reference proteome</keyword>
<keyword evidence="11 13" id="KW-1133">Transmembrane helix</keyword>
<gene>
    <name evidence="13" type="primary">ubiB</name>
    <name evidence="15" type="ORF">BOW53_10830</name>
</gene>
<dbReference type="EC" id="2.7.-.-" evidence="13"/>
<comment type="similarity">
    <text evidence="13">Belongs to the ABC1 family. UbiB subfamily.</text>
</comment>
<protein>
    <recommendedName>
        <fullName evidence="13">Probable protein kinase UbiB</fullName>
        <ecNumber evidence="13">2.7.-.-</ecNumber>
    </recommendedName>
    <alternativeName>
        <fullName evidence="13">Ubiquinone biosynthesis protein UbiB</fullName>
    </alternativeName>
</protein>
<feature type="binding site" evidence="13">
    <location>
        <begin position="120"/>
        <end position="128"/>
    </location>
    <ligand>
        <name>ATP</name>
        <dbReference type="ChEBI" id="CHEBI:30616"/>
    </ligand>
</feature>
<dbReference type="HAMAP" id="MF_00414">
    <property type="entry name" value="UbiB"/>
    <property type="match status" value="1"/>
</dbReference>
<evidence type="ECO:0000256" key="8">
    <source>
        <dbReference type="ARBA" id="ARBA00022741"/>
    </source>
</evidence>
<keyword evidence="8 13" id="KW-0547">Nucleotide-binding</keyword>
<dbReference type="AlphaFoldDB" id="A0A1T2L3G7"/>
<name>A0A1T2L3G7_9GAMM</name>
<dbReference type="PANTHER" id="PTHR10566:SF113">
    <property type="entry name" value="PROTEIN ACTIVITY OF BC1 COMPLEX KINASE 7, CHLOROPLASTIC"/>
    <property type="match status" value="1"/>
</dbReference>
<keyword evidence="15" id="KW-0830">Ubiquinone</keyword>
<evidence type="ECO:0000256" key="9">
    <source>
        <dbReference type="ARBA" id="ARBA00022777"/>
    </source>
</evidence>
<dbReference type="SUPFAM" id="SSF56112">
    <property type="entry name" value="Protein kinase-like (PK-like)"/>
    <property type="match status" value="1"/>
</dbReference>
<comment type="pathway">
    <text evidence="1 13">Cofactor biosynthesis; ubiquinone biosynthesis [regulation].</text>
</comment>
<feature type="domain" description="Protein kinase" evidence="14">
    <location>
        <begin position="114"/>
        <end position="443"/>
    </location>
</feature>
<dbReference type="InterPro" id="IPR050154">
    <property type="entry name" value="UbiB_kinase"/>
</dbReference>
<evidence type="ECO:0000256" key="13">
    <source>
        <dbReference type="HAMAP-Rule" id="MF_00414"/>
    </source>
</evidence>
<dbReference type="InterPro" id="IPR010232">
    <property type="entry name" value="UbiB"/>
</dbReference>
<feature type="transmembrane region" description="Helical" evidence="13">
    <location>
        <begin position="519"/>
        <end position="537"/>
    </location>
</feature>
<evidence type="ECO:0000256" key="4">
    <source>
        <dbReference type="ARBA" id="ARBA00022519"/>
    </source>
</evidence>
<dbReference type="GO" id="GO:0010795">
    <property type="term" value="P:regulation of ubiquinone biosynthetic process"/>
    <property type="evidence" value="ECO:0007669"/>
    <property type="project" value="UniProtKB-UniRule"/>
</dbReference>
<keyword evidence="12 13" id="KW-0472">Membrane</keyword>
<dbReference type="InterPro" id="IPR011009">
    <property type="entry name" value="Kinase-like_dom_sf"/>
</dbReference>
<dbReference type="InterPro" id="IPR045308">
    <property type="entry name" value="UbiB_bact"/>
</dbReference>
<dbReference type="GO" id="GO:0005524">
    <property type="term" value="F:ATP binding"/>
    <property type="evidence" value="ECO:0007669"/>
    <property type="project" value="UniProtKB-KW"/>
</dbReference>
<dbReference type="Pfam" id="PF03109">
    <property type="entry name" value="ABC1"/>
    <property type="match status" value="1"/>
</dbReference>
<reference evidence="15 16" key="1">
    <citation type="submission" date="2016-11" db="EMBL/GenBank/DDBJ databases">
        <title>Mixed transmission modes and dynamic genome evolution in an obligate animal-bacterial symbiosis.</title>
        <authorList>
            <person name="Russell S.L."/>
            <person name="Corbett-Detig R.B."/>
            <person name="Cavanaugh C.M."/>
        </authorList>
    </citation>
    <scope>NUCLEOTIDE SEQUENCE [LARGE SCALE GENOMIC DNA]</scope>
    <source>
        <strain evidence="15">Sveles-Q1</strain>
    </source>
</reference>
<keyword evidence="5 13" id="KW-0808">Transferase</keyword>
<feature type="active site" description="Proton acceptor" evidence="13">
    <location>
        <position position="277"/>
    </location>
</feature>
<sequence length="542" mass="62308">MRINRVLLRHGLDEIILATHLFRPLRFMRLVSPGYWLRGRLGDRGERIREALEELGPIFVKFGQILSTRRDLLPDDIADELAKLQDRVPPFHGGDARRIVEKAYGKPVEQIFKQFSEEPLASASIAQVHAAQLFDGSDVVVKVLRPDIEKTIRCDVALLYTIARLAQRYWSDGRRLRPVEVIEEFEKTIHDELDLVREAGNASQLRRNFTDIPDLYIPEVHWPLCKRNVMVMERVYGTPIGDMAALRAQGVDMKRLGELGVEVFFTQVFRHNFFHADMHPGNIFISDEGNYIAVDFGIVGVLSDVDQRYLAENFLAFFHRDYRRVAELHVESSWVPEGTRVEEFESAIRSVCEPIFERPIKEISFGHLLLRLFQTARRFDMEIQPQLVLLQKTLLNIEGLGRYLYPDLDLWQTAKPFLERWMSEQVGARAMFRHAKEKVPEWTEKLPELPGLMHDVLDKAASGRLQVEWNSSELSQLRRDLKVANRRTVMTLIGSAAVISAAVLLGLDGYSPRMVYDAPLLSWVLGVAGIALWIFAWPDDET</sequence>
<keyword evidence="9 13" id="KW-0418">Kinase</keyword>
<evidence type="ECO:0000256" key="3">
    <source>
        <dbReference type="ARBA" id="ARBA00022475"/>
    </source>
</evidence>
<keyword evidence="6 13" id="KW-0831">Ubiquinone biosynthesis</keyword>
<evidence type="ECO:0000259" key="14">
    <source>
        <dbReference type="PROSITE" id="PS50011"/>
    </source>
</evidence>
<dbReference type="GO" id="GO:0006744">
    <property type="term" value="P:ubiquinone biosynthetic process"/>
    <property type="evidence" value="ECO:0007669"/>
    <property type="project" value="UniProtKB-UniPathway"/>
</dbReference>
<dbReference type="CDD" id="cd13972">
    <property type="entry name" value="UbiB"/>
    <property type="match status" value="1"/>
</dbReference>
<organism evidence="15 16">
    <name type="scientific">Solemya pervernicosa gill symbiont</name>
    <dbReference type="NCBI Taxonomy" id="642797"/>
    <lineage>
        <taxon>Bacteria</taxon>
        <taxon>Pseudomonadati</taxon>
        <taxon>Pseudomonadota</taxon>
        <taxon>Gammaproteobacteria</taxon>
        <taxon>sulfur-oxidizing symbionts</taxon>
    </lineage>
</organism>
<keyword evidence="10 13" id="KW-0067">ATP-binding</keyword>
<feature type="transmembrane region" description="Helical" evidence="13">
    <location>
        <begin position="488"/>
        <end position="507"/>
    </location>
</feature>
<evidence type="ECO:0000256" key="2">
    <source>
        <dbReference type="ARBA" id="ARBA00009670"/>
    </source>
</evidence>
<dbReference type="NCBIfam" id="TIGR01982">
    <property type="entry name" value="UbiB"/>
    <property type="match status" value="1"/>
</dbReference>
<evidence type="ECO:0000256" key="11">
    <source>
        <dbReference type="ARBA" id="ARBA00022989"/>
    </source>
</evidence>
<evidence type="ECO:0000256" key="12">
    <source>
        <dbReference type="ARBA" id="ARBA00023136"/>
    </source>
</evidence>
<dbReference type="PROSITE" id="PS50011">
    <property type="entry name" value="PROTEIN_KINASE_DOM"/>
    <property type="match status" value="1"/>
</dbReference>
<dbReference type="GO" id="GO:0004672">
    <property type="term" value="F:protein kinase activity"/>
    <property type="evidence" value="ECO:0007669"/>
    <property type="project" value="UniProtKB-UniRule"/>
</dbReference>
<dbReference type="InterPro" id="IPR004147">
    <property type="entry name" value="ABC1_dom"/>
</dbReference>